<keyword evidence="3" id="KW-0472">Membrane</keyword>
<gene>
    <name evidence="4" type="ordered locus">KPK_A0099</name>
</gene>
<feature type="transmembrane region" description="Helical" evidence="3">
    <location>
        <begin position="433"/>
        <end position="452"/>
    </location>
</feature>
<dbReference type="BioCyc" id="KPNE507522:GI0B-5633-MONOMER"/>
<feature type="transmembrane region" description="Helical" evidence="3">
    <location>
        <begin position="388"/>
        <end position="412"/>
    </location>
</feature>
<dbReference type="HOGENOM" id="CLU_002755_1_2_6"/>
<dbReference type="PRINTS" id="PR00702">
    <property type="entry name" value="ACRIFLAVINRP"/>
</dbReference>
<feature type="transmembrane region" description="Helical" evidence="3">
    <location>
        <begin position="962"/>
        <end position="982"/>
    </location>
</feature>
<proteinExistence type="predicted"/>
<sequence length="1041" mass="113757">MDISRQFINNPIRVWLTILLLGIGGIFALLNIGRLEDPAFTIKTAVVITHYPGASAQQVEEEVTLPLENALQQLPYLDNVSSISSNGLSQITVNIASHYHSSELPQIWDELRRRVGDAARQFPPGVPSPFVNDDFGDVFGFFFAISGENFTNPELARYAEQLRRELVLVPGVGKVAIGGAIPQQINIDISLAKMAARGITPKQLAAILSRLNVVSNAGEIKSGSESIRLHPTGEFANLDELGDLLISPHGSGTATRLRDIATLSRGLSETPASIYHANGRQAVTMGVSFIPGVNVIDVGRALESKLEQMSEEKPAGISIDLFYDQAAEVAHSVNGFITNFLMALAIVVGVLLIFMGVRSGIIIALSLALNVLGTLLIMYLWGIELQRISLGALIIALSMLVDNAIVIVEGVLIARQQGSTLLTAIDYVIRRSALPLLGATVIAILAFAPIGLSQDSTGEYCKSLFQVLLISLMLSWFSALTITPVLIKWWLFKNQSQPVAQANANPYGGRFYRLYQQALRALLLRKTLTLTVMAALLAAAIWGFGSVRQNFFPSSNTPIFFVDLWLPYGTDIATTEKMTSDIETTINGQPGVVTTMATVGQGSMRFILTYSGQRQYSNYAQIMVRMDDQRKIAALTQHVDRYIARNYPQVNASTKRVMFGPSGDSAIEVRIKGPDPDRLRLLASQVGDILSADPATDGVRNDWQNRSKVIRPQYSTALGRELGVDKQDIDNALEMNFSGSRAGLYREGADLLPVVVRPPAAERQDANHLNNVLVWSQSRQQYIPLSNVVSGFHLEWEDPLILRRDRSRVLTVQTDPDPLSNQTAGDILSRVKPQIDAFALPHGYSIEWGGDAENSSEAQQGLFTTLPLGYLLMFVITVLMFSSLKNAVAIWLTIPLALIGVTPGFLLTGIPFGFMALIGLLSLSGMLIRNGIVLVEEIEQQKKEKGQQEAIIYAATSRLRPILLTAFTTVLGLAPLLLDVFFQSMAVVIMFGLGFATILTLLVLPVIYACFHNQRLSHQAHIEAASLDSDSAQQPERTRST</sequence>
<feature type="transmembrane region" description="Helical" evidence="3">
    <location>
        <begin position="912"/>
        <end position="935"/>
    </location>
</feature>
<feature type="transmembrane region" description="Helical" evidence="3">
    <location>
        <begin position="988"/>
        <end position="1011"/>
    </location>
</feature>
<dbReference type="Gene3D" id="3.30.70.1430">
    <property type="entry name" value="Multidrug efflux transporter AcrB pore domain"/>
    <property type="match status" value="2"/>
</dbReference>
<feature type="transmembrane region" description="Helical" evidence="3">
    <location>
        <begin position="888"/>
        <end position="906"/>
    </location>
</feature>
<dbReference type="Gene3D" id="3.30.70.1440">
    <property type="entry name" value="Multidrug efflux transporter AcrB pore domain"/>
    <property type="match status" value="1"/>
</dbReference>
<dbReference type="Gene3D" id="3.30.2090.10">
    <property type="entry name" value="Multidrug efflux transporter AcrB TolC docking domain, DN and DC subdomains"/>
    <property type="match status" value="2"/>
</dbReference>
<dbReference type="Gene3D" id="3.30.70.1320">
    <property type="entry name" value="Multidrug efflux transporter AcrB pore domain like"/>
    <property type="match status" value="1"/>
</dbReference>
<protein>
    <submittedName>
        <fullName evidence="4">RND transporter, hydrophobe/amphiphile efflux-1 (HAE1) family</fullName>
    </submittedName>
</protein>
<dbReference type="PANTHER" id="PTHR32063:SF18">
    <property type="entry name" value="CATION EFFLUX SYSTEM PROTEIN"/>
    <property type="match status" value="1"/>
</dbReference>
<feature type="transmembrane region" description="Helical" evidence="3">
    <location>
        <begin position="336"/>
        <end position="354"/>
    </location>
</feature>
<feature type="transmembrane region" description="Helical" evidence="3">
    <location>
        <begin position="861"/>
        <end position="881"/>
    </location>
</feature>
<dbReference type="SUPFAM" id="SSF82693">
    <property type="entry name" value="Multidrug efflux transporter AcrB pore domain, PN1, PN2, PC1 and PC2 subdomains"/>
    <property type="match status" value="3"/>
</dbReference>
<feature type="transmembrane region" description="Helical" evidence="3">
    <location>
        <begin position="523"/>
        <end position="545"/>
    </location>
</feature>
<dbReference type="InterPro" id="IPR001036">
    <property type="entry name" value="Acrflvin-R"/>
</dbReference>
<dbReference type="Gene3D" id="1.20.1640.10">
    <property type="entry name" value="Multidrug efflux transporter AcrB transmembrane domain"/>
    <property type="match status" value="2"/>
</dbReference>
<feature type="transmembrane region" description="Helical" evidence="3">
    <location>
        <begin position="12"/>
        <end position="33"/>
    </location>
</feature>
<evidence type="ECO:0000313" key="4">
    <source>
        <dbReference type="EMBL" id="ACI12143.1"/>
    </source>
</evidence>
<evidence type="ECO:0000256" key="2">
    <source>
        <dbReference type="ARBA" id="ARBA00022989"/>
    </source>
</evidence>
<feature type="transmembrane region" description="Helical" evidence="3">
    <location>
        <begin position="464"/>
        <end position="487"/>
    </location>
</feature>
<evidence type="ECO:0000313" key="5">
    <source>
        <dbReference type="Proteomes" id="UP000001734"/>
    </source>
</evidence>
<dbReference type="GO" id="GO:0042910">
    <property type="term" value="F:xenobiotic transmembrane transporter activity"/>
    <property type="evidence" value="ECO:0007669"/>
    <property type="project" value="TreeGrafter"/>
</dbReference>
<dbReference type="SUPFAM" id="SSF82714">
    <property type="entry name" value="Multidrug efflux transporter AcrB TolC docking domain, DN and DC subdomains"/>
    <property type="match status" value="2"/>
</dbReference>
<dbReference type="EMBL" id="CP000965">
    <property type="protein sequence ID" value="ACI12143.1"/>
    <property type="molecule type" value="Genomic_DNA"/>
</dbReference>
<dbReference type="SUPFAM" id="SSF82866">
    <property type="entry name" value="Multidrug efflux transporter AcrB transmembrane domain"/>
    <property type="match status" value="2"/>
</dbReference>
<dbReference type="InterPro" id="IPR027463">
    <property type="entry name" value="AcrB_DN_DC_subdom"/>
</dbReference>
<dbReference type="Proteomes" id="UP000001734">
    <property type="component" value="Plasmid pKP187"/>
</dbReference>
<name>B5RK23_KLEV3</name>
<dbReference type="KEGG" id="kpe:KPK_A0099"/>
<dbReference type="GO" id="GO:0005886">
    <property type="term" value="C:plasma membrane"/>
    <property type="evidence" value="ECO:0007669"/>
    <property type="project" value="TreeGrafter"/>
</dbReference>
<organism evidence="4 5">
    <name type="scientific">Klebsiella variicola (strain 342)</name>
    <name type="common">Klebsiella pneumoniae</name>
    <dbReference type="NCBI Taxonomy" id="507522"/>
    <lineage>
        <taxon>Bacteria</taxon>
        <taxon>Pseudomonadati</taxon>
        <taxon>Pseudomonadota</taxon>
        <taxon>Gammaproteobacteria</taxon>
        <taxon>Enterobacterales</taxon>
        <taxon>Enterobacteriaceae</taxon>
        <taxon>Klebsiella/Raoultella group</taxon>
        <taxon>Klebsiella</taxon>
        <taxon>Klebsiella pneumoniae complex</taxon>
    </lineage>
</organism>
<dbReference type="PANTHER" id="PTHR32063">
    <property type="match status" value="1"/>
</dbReference>
<feature type="transmembrane region" description="Helical" evidence="3">
    <location>
        <begin position="361"/>
        <end position="382"/>
    </location>
</feature>
<evidence type="ECO:0000256" key="1">
    <source>
        <dbReference type="ARBA" id="ARBA00022692"/>
    </source>
</evidence>
<keyword evidence="2 3" id="KW-1133">Transmembrane helix</keyword>
<keyword evidence="4" id="KW-0614">Plasmid</keyword>
<geneLocation type="plasmid" evidence="4 5">
    <name>pKP187</name>
</geneLocation>
<evidence type="ECO:0000256" key="3">
    <source>
        <dbReference type="SAM" id="Phobius"/>
    </source>
</evidence>
<keyword evidence="1 3" id="KW-0812">Transmembrane</keyword>
<reference evidence="4 5" key="1">
    <citation type="journal article" date="2008" name="PLoS Genet.">
        <title>Complete genome sequence of the N2-fixing broad host range endophyte Klebsiella pneumoniae 342 and virulence predictions verified in mice.</title>
        <authorList>
            <person name="Fouts D.E."/>
            <person name="Tyler H.L."/>
            <person name="DeBoy R.T."/>
            <person name="Daugherty S."/>
            <person name="Ren Q."/>
            <person name="Badger J.H."/>
            <person name="Durkin A.S."/>
            <person name="Huot H."/>
            <person name="Shrivastava S."/>
            <person name="Kothari S."/>
            <person name="Dodson R.J."/>
            <person name="Mohamoud Y."/>
            <person name="Khouri H."/>
            <person name="Roesch L.F."/>
            <person name="Krogfelt K.A."/>
            <person name="Struve C."/>
            <person name="Triplett E.W."/>
            <person name="Methe B.A."/>
        </authorList>
    </citation>
    <scope>NUCLEOTIDE SEQUENCE [LARGE SCALE GENOMIC DNA]</scope>
    <source>
        <strain evidence="4 5">342</strain>
        <plasmid evidence="5">Plasmid pKP187</plasmid>
    </source>
</reference>
<dbReference type="Pfam" id="PF00873">
    <property type="entry name" value="ACR_tran"/>
    <property type="match status" value="1"/>
</dbReference>
<accession>B5RK23</accession>
<dbReference type="AlphaFoldDB" id="B5RK23"/>